<gene>
    <name evidence="1" type="ORF">I5M27_17650</name>
</gene>
<protein>
    <recommendedName>
        <fullName evidence="3">HEAT repeat domain-containing protein</fullName>
    </recommendedName>
</protein>
<name>A0ABS1C623_9BACT</name>
<organism evidence="1 2">
    <name type="scientific">Adhaeribacter terrigena</name>
    <dbReference type="NCBI Taxonomy" id="2793070"/>
    <lineage>
        <taxon>Bacteria</taxon>
        <taxon>Pseudomonadati</taxon>
        <taxon>Bacteroidota</taxon>
        <taxon>Cytophagia</taxon>
        <taxon>Cytophagales</taxon>
        <taxon>Hymenobacteraceae</taxon>
        <taxon>Adhaeribacter</taxon>
    </lineage>
</organism>
<accession>A0ABS1C623</accession>
<evidence type="ECO:0000313" key="1">
    <source>
        <dbReference type="EMBL" id="MBK0404821.1"/>
    </source>
</evidence>
<dbReference type="SUPFAM" id="SSF48371">
    <property type="entry name" value="ARM repeat"/>
    <property type="match status" value="1"/>
</dbReference>
<proteinExistence type="predicted"/>
<dbReference type="RefSeq" id="WP_200507719.1">
    <property type="nucleotide sequence ID" value="NZ_JAEHFX010000012.1"/>
</dbReference>
<dbReference type="InterPro" id="IPR011989">
    <property type="entry name" value="ARM-like"/>
</dbReference>
<dbReference type="EMBL" id="JAEHFX010000012">
    <property type="protein sequence ID" value="MBK0404821.1"/>
    <property type="molecule type" value="Genomic_DNA"/>
</dbReference>
<reference evidence="1 2" key="1">
    <citation type="submission" date="2020-12" db="EMBL/GenBank/DDBJ databases">
        <title>Bacterial novel species Adhaeribacter sp. BT258 isolated from soil.</title>
        <authorList>
            <person name="Jung H.-Y."/>
        </authorList>
    </citation>
    <scope>NUCLEOTIDE SEQUENCE [LARGE SCALE GENOMIC DNA]</scope>
    <source>
        <strain evidence="1 2">BT258</strain>
    </source>
</reference>
<keyword evidence="2" id="KW-1185">Reference proteome</keyword>
<dbReference type="Proteomes" id="UP000644147">
    <property type="component" value="Unassembled WGS sequence"/>
</dbReference>
<evidence type="ECO:0008006" key="3">
    <source>
        <dbReference type="Google" id="ProtNLM"/>
    </source>
</evidence>
<comment type="caution">
    <text evidence="1">The sequence shown here is derived from an EMBL/GenBank/DDBJ whole genome shotgun (WGS) entry which is preliminary data.</text>
</comment>
<dbReference type="InterPro" id="IPR016024">
    <property type="entry name" value="ARM-type_fold"/>
</dbReference>
<sequence length="216" mass="24417">MEEKVKEAIELLQNPKSSKRESGAKKLRKLESLEAGPALVQALQKEIKDSRTWSTQYHLILAIGHSKYEAALPILLELAKKNFEATILYLGLGDSIFRLSILSNSIQDSLQQIYDFNNYMLIDGAFRALALLQIVPDDAIIKEIFEKAIDPKAVDFIQSYPNDPRGLRLWAAAASSGWKNELKSSFLKDCDLIPDNALKFAVENSRKGKYVKWNPY</sequence>
<dbReference type="Gene3D" id="1.25.10.10">
    <property type="entry name" value="Leucine-rich Repeat Variant"/>
    <property type="match status" value="1"/>
</dbReference>
<evidence type="ECO:0000313" key="2">
    <source>
        <dbReference type="Proteomes" id="UP000644147"/>
    </source>
</evidence>